<name>A0AAD6VJ89_9AGAR</name>
<reference evidence="2" key="1">
    <citation type="submission" date="2023-03" db="EMBL/GenBank/DDBJ databases">
        <title>Massive genome expansion in bonnet fungi (Mycena s.s.) driven by repeated elements and novel gene families across ecological guilds.</title>
        <authorList>
            <consortium name="Lawrence Berkeley National Laboratory"/>
            <person name="Harder C.B."/>
            <person name="Miyauchi S."/>
            <person name="Viragh M."/>
            <person name="Kuo A."/>
            <person name="Thoen E."/>
            <person name="Andreopoulos B."/>
            <person name="Lu D."/>
            <person name="Skrede I."/>
            <person name="Drula E."/>
            <person name="Henrissat B."/>
            <person name="Morin E."/>
            <person name="Kohler A."/>
            <person name="Barry K."/>
            <person name="LaButti K."/>
            <person name="Morin E."/>
            <person name="Salamov A."/>
            <person name="Lipzen A."/>
            <person name="Mereny Z."/>
            <person name="Hegedus B."/>
            <person name="Baldrian P."/>
            <person name="Stursova M."/>
            <person name="Weitz H."/>
            <person name="Taylor A."/>
            <person name="Grigoriev I.V."/>
            <person name="Nagy L.G."/>
            <person name="Martin F."/>
            <person name="Kauserud H."/>
        </authorList>
    </citation>
    <scope>NUCLEOTIDE SEQUENCE</scope>
    <source>
        <strain evidence="2">9144</strain>
    </source>
</reference>
<feature type="signal peptide" evidence="1">
    <location>
        <begin position="1"/>
        <end position="22"/>
    </location>
</feature>
<accession>A0AAD6VJ89</accession>
<evidence type="ECO:0000256" key="1">
    <source>
        <dbReference type="SAM" id="SignalP"/>
    </source>
</evidence>
<comment type="caution">
    <text evidence="2">The sequence shown here is derived from an EMBL/GenBank/DDBJ whole genome shotgun (WGS) entry which is preliminary data.</text>
</comment>
<sequence>MQLRVTPLTALVALAAVVGVTAQGPFDCNVYEDPVPPVAGPPIAQPGNFADSCMSIFLRVPEQQVFSAFCFAIGGAPNGGCPSAFIGSCVGLNQGKLVCETDGGAGFNGTCTFSNFTQPVQRESVFVTGNCTDGRVRYVDGRSQQLFRKHQRGHRLCRATGVLVPEL</sequence>
<keyword evidence="1" id="KW-0732">Signal</keyword>
<dbReference type="AlphaFoldDB" id="A0AAD6VJ89"/>
<dbReference type="EMBL" id="JARJCW010000019">
    <property type="protein sequence ID" value="KAJ7214580.1"/>
    <property type="molecule type" value="Genomic_DNA"/>
</dbReference>
<evidence type="ECO:0008006" key="4">
    <source>
        <dbReference type="Google" id="ProtNLM"/>
    </source>
</evidence>
<keyword evidence="3" id="KW-1185">Reference proteome</keyword>
<organism evidence="2 3">
    <name type="scientific">Mycena pura</name>
    <dbReference type="NCBI Taxonomy" id="153505"/>
    <lineage>
        <taxon>Eukaryota</taxon>
        <taxon>Fungi</taxon>
        <taxon>Dikarya</taxon>
        <taxon>Basidiomycota</taxon>
        <taxon>Agaricomycotina</taxon>
        <taxon>Agaricomycetes</taxon>
        <taxon>Agaricomycetidae</taxon>
        <taxon>Agaricales</taxon>
        <taxon>Marasmiineae</taxon>
        <taxon>Mycenaceae</taxon>
        <taxon>Mycena</taxon>
    </lineage>
</organism>
<evidence type="ECO:0000313" key="3">
    <source>
        <dbReference type="Proteomes" id="UP001219525"/>
    </source>
</evidence>
<proteinExistence type="predicted"/>
<feature type="chain" id="PRO_5042031321" description="Cyanovirin-N domain-containing protein" evidence="1">
    <location>
        <begin position="23"/>
        <end position="167"/>
    </location>
</feature>
<dbReference type="InterPro" id="IPR036673">
    <property type="entry name" value="Cyanovirin-N_sf"/>
</dbReference>
<dbReference type="Gene3D" id="2.30.60.10">
    <property type="entry name" value="Cyanovirin-N"/>
    <property type="match status" value="1"/>
</dbReference>
<gene>
    <name evidence="2" type="ORF">GGX14DRAFT_444190</name>
</gene>
<evidence type="ECO:0000313" key="2">
    <source>
        <dbReference type="EMBL" id="KAJ7214580.1"/>
    </source>
</evidence>
<dbReference type="Proteomes" id="UP001219525">
    <property type="component" value="Unassembled WGS sequence"/>
</dbReference>
<protein>
    <recommendedName>
        <fullName evidence="4">Cyanovirin-N domain-containing protein</fullName>
    </recommendedName>
</protein>
<feature type="non-terminal residue" evidence="2">
    <location>
        <position position="167"/>
    </location>
</feature>